<accession>A0A368SAD6</accession>
<dbReference type="AlphaFoldDB" id="A0A368SAD6"/>
<organism evidence="1">
    <name type="scientific">Setaria italica</name>
    <name type="common">Foxtail millet</name>
    <name type="synonym">Panicum italicum</name>
    <dbReference type="NCBI Taxonomy" id="4555"/>
    <lineage>
        <taxon>Eukaryota</taxon>
        <taxon>Viridiplantae</taxon>
        <taxon>Streptophyta</taxon>
        <taxon>Embryophyta</taxon>
        <taxon>Tracheophyta</taxon>
        <taxon>Spermatophyta</taxon>
        <taxon>Magnoliopsida</taxon>
        <taxon>Liliopsida</taxon>
        <taxon>Poales</taxon>
        <taxon>Poaceae</taxon>
        <taxon>PACMAD clade</taxon>
        <taxon>Panicoideae</taxon>
        <taxon>Panicodae</taxon>
        <taxon>Paniceae</taxon>
        <taxon>Cenchrinae</taxon>
        <taxon>Setaria</taxon>
    </lineage>
</organism>
<evidence type="ECO:0000313" key="1">
    <source>
        <dbReference type="EMBL" id="RCV39331.1"/>
    </source>
</evidence>
<dbReference type="EMBL" id="CM003535">
    <property type="protein sequence ID" value="RCV39331.1"/>
    <property type="molecule type" value="Genomic_DNA"/>
</dbReference>
<sequence length="121" mass="12774">MAQSGDSLYYSMIHRNPPSPRGTSLLLRSFCSSKEKPMRLLPPGAGAAAASGLPQRASLSRAAPCVRGKCPRARVHGAAEASCRAAGQPWAHASRHGHSPFSVSPTRQQTCNFAGMHHANS</sequence>
<protein>
    <submittedName>
        <fullName evidence="1">Uncharacterized protein</fullName>
    </submittedName>
</protein>
<proteinExistence type="predicted"/>
<name>A0A368SAD6_SETIT</name>
<gene>
    <name evidence="1" type="ORF">SETIT_8G214900v2</name>
</gene>
<reference evidence="1" key="2">
    <citation type="submission" date="2015-07" db="EMBL/GenBank/DDBJ databases">
        <authorList>
            <person name="Noorani M."/>
        </authorList>
    </citation>
    <scope>NUCLEOTIDE SEQUENCE</scope>
    <source>
        <strain evidence="1">Yugu1</strain>
    </source>
</reference>
<reference evidence="1" key="1">
    <citation type="journal article" date="2012" name="Nat. Biotechnol.">
        <title>Reference genome sequence of the model plant Setaria.</title>
        <authorList>
            <person name="Bennetzen J.L."/>
            <person name="Schmutz J."/>
            <person name="Wang H."/>
            <person name="Percifield R."/>
            <person name="Hawkins J."/>
            <person name="Pontaroli A.C."/>
            <person name="Estep M."/>
            <person name="Feng L."/>
            <person name="Vaughn J.N."/>
            <person name="Grimwood J."/>
            <person name="Jenkins J."/>
            <person name="Barry K."/>
            <person name="Lindquist E."/>
            <person name="Hellsten U."/>
            <person name="Deshpande S."/>
            <person name="Wang X."/>
            <person name="Wu X."/>
            <person name="Mitros T."/>
            <person name="Triplett J."/>
            <person name="Yang X."/>
            <person name="Ye C.Y."/>
            <person name="Mauro-Herrera M."/>
            <person name="Wang L."/>
            <person name="Li P."/>
            <person name="Sharma M."/>
            <person name="Sharma R."/>
            <person name="Ronald P.C."/>
            <person name="Panaud O."/>
            <person name="Kellogg E.A."/>
            <person name="Brutnell T.P."/>
            <person name="Doust A.N."/>
            <person name="Tuskan G.A."/>
            <person name="Rokhsar D."/>
            <person name="Devos K.M."/>
        </authorList>
    </citation>
    <scope>NUCLEOTIDE SEQUENCE [LARGE SCALE GENOMIC DNA]</scope>
    <source>
        <strain evidence="1">Yugu1</strain>
    </source>
</reference>